<sequence>MFHELLVLNEEVKNAIHNKQPIVVLESTIISHGMSYPKNLATAQMVEQIIRENNAVPATIALHQGKIHVGINRELMEHLAASNDVIKASRRDIAFILSTKKTASTTVAATMYCSHLANLPLFVTGGIGGVHHRVEESFDISADLIELASTPVTVVCSGAKSILDLPKTLEVLETHGVPVIGYQTDEFPAFYSHSSGIPLLHRLDSAKEIANLMTYQHKLKLSNGIVIANPIPKAVEIPDEKILPVIKQALDEANHIDGKAITPFLLQRIGELTAGQSIQANIELIKNNAILGAEIAIAYQQLMN</sequence>
<keyword evidence="2 6" id="KW-0378">Hydrolase</keyword>
<accession>A0A0W0UWZ2</accession>
<dbReference type="PATRIC" id="fig|455.5.peg.371"/>
<dbReference type="GO" id="GO:0005737">
    <property type="term" value="C:cytoplasm"/>
    <property type="evidence" value="ECO:0007669"/>
    <property type="project" value="TreeGrafter"/>
</dbReference>
<comment type="caution">
    <text evidence="7">The sequence shown here is derived from an EMBL/GenBank/DDBJ whole genome shotgun (WGS) entry which is preliminary data.</text>
</comment>
<comment type="cofactor">
    <cofactor evidence="6">
        <name>Mn(2+)</name>
        <dbReference type="ChEBI" id="CHEBI:29035"/>
    </cofactor>
    <text evidence="6">Binds 1 Mn(2+) ion per subunit.</text>
</comment>
<keyword evidence="4 6" id="KW-0456">Lyase</keyword>
<dbReference type="GO" id="GO:0004730">
    <property type="term" value="F:pseudouridylate synthase activity"/>
    <property type="evidence" value="ECO:0007669"/>
    <property type="project" value="UniProtKB-UniRule"/>
</dbReference>
<proteinExistence type="inferred from homology"/>
<evidence type="ECO:0000256" key="5">
    <source>
        <dbReference type="ARBA" id="ARBA00023295"/>
    </source>
</evidence>
<evidence type="ECO:0000256" key="1">
    <source>
        <dbReference type="ARBA" id="ARBA00022723"/>
    </source>
</evidence>
<dbReference type="GO" id="GO:0046872">
    <property type="term" value="F:metal ion binding"/>
    <property type="evidence" value="ECO:0007669"/>
    <property type="project" value="UniProtKB-KW"/>
</dbReference>
<evidence type="ECO:0000256" key="6">
    <source>
        <dbReference type="HAMAP-Rule" id="MF_01876"/>
    </source>
</evidence>
<reference evidence="7 9" key="1">
    <citation type="submission" date="2015-11" db="EMBL/GenBank/DDBJ databases">
        <title>Genomic analysis of 38 Legionella species identifies large and diverse effector repertoires.</title>
        <authorList>
            <person name="Burstein D."/>
            <person name="Amaro F."/>
            <person name="Zusman T."/>
            <person name="Lifshitz Z."/>
            <person name="Cohen O."/>
            <person name="Gilbert J.A."/>
            <person name="Pupko T."/>
            <person name="Shuman H.A."/>
            <person name="Segal G."/>
        </authorList>
    </citation>
    <scope>NUCLEOTIDE SEQUENCE [LARGE SCALE GENOMIC DNA]</scope>
    <source>
        <strain evidence="7 9">JA-26-G1-E2</strain>
    </source>
</reference>
<dbReference type="OrthoDB" id="9805870at2"/>
<keyword evidence="5 6" id="KW-0326">Glycosidase</keyword>
<dbReference type="EMBL" id="LYOZ01000022">
    <property type="protein sequence ID" value="OCH97783.1"/>
    <property type="molecule type" value="Genomic_DNA"/>
</dbReference>
<reference evidence="8 10" key="2">
    <citation type="submission" date="2016-05" db="EMBL/GenBank/DDBJ databases">
        <authorList>
            <person name="Prochazka B."/>
            <person name="Indra A."/>
            <person name="Hasenberger P."/>
            <person name="Blaschitz M."/>
            <person name="Wagner L."/>
            <person name="Wewalka G."/>
            <person name="Sorschag S."/>
            <person name="Schmid D."/>
            <person name="Ruppitsch W."/>
        </authorList>
    </citation>
    <scope>NUCLEOTIDE SEQUENCE [LARGE SCALE GENOMIC DNA]</scope>
    <source>
        <strain evidence="8 10">974010_12</strain>
    </source>
</reference>
<dbReference type="Proteomes" id="UP000093336">
    <property type="component" value="Unassembled WGS sequence"/>
</dbReference>
<comment type="function">
    <text evidence="6">Catalyzes the reversible cleavage of pseudouridine 5'-phosphate (PsiMP) to ribose 5-phosphate and uracil. Functions biologically in the cleavage direction, as part of a pseudouridine degradation pathway.</text>
</comment>
<name>A0A0W0UWZ2_9GAMM</name>
<dbReference type="GO" id="GO:0046113">
    <property type="term" value="P:nucleobase catabolic process"/>
    <property type="evidence" value="ECO:0007669"/>
    <property type="project" value="UniProtKB-UniRule"/>
</dbReference>
<keyword evidence="10" id="KW-1185">Reference proteome</keyword>
<dbReference type="AlphaFoldDB" id="A0A0W0UWZ2"/>
<dbReference type="STRING" id="455.Ljam_0350"/>
<evidence type="ECO:0000256" key="2">
    <source>
        <dbReference type="ARBA" id="ARBA00022801"/>
    </source>
</evidence>
<feature type="active site" description="Proton donor" evidence="6">
    <location>
        <position position="26"/>
    </location>
</feature>
<feature type="binding site" evidence="6">
    <location>
        <position position="87"/>
    </location>
    <ligand>
        <name>substrate</name>
    </ligand>
</feature>
<keyword evidence="3 6" id="KW-0464">Manganese</keyword>
<dbReference type="EMBL" id="LNYG01000007">
    <property type="protein sequence ID" value="KTD12134.1"/>
    <property type="molecule type" value="Genomic_DNA"/>
</dbReference>
<feature type="active site" description="Nucleophile" evidence="6">
    <location>
        <position position="160"/>
    </location>
</feature>
<feature type="binding site" evidence="6">
    <location>
        <position position="139"/>
    </location>
    <ligand>
        <name>Mn(2+)</name>
        <dbReference type="ChEBI" id="CHEBI:29035"/>
    </ligand>
</feature>
<dbReference type="Gene3D" id="3.40.1790.10">
    <property type="entry name" value="Indigoidine synthase domain"/>
    <property type="match status" value="1"/>
</dbReference>
<feature type="binding site" evidence="6">
    <location>
        <position position="107"/>
    </location>
    <ligand>
        <name>substrate</name>
    </ligand>
</feature>
<dbReference type="PANTHER" id="PTHR42909:SF1">
    <property type="entry name" value="CARBOHYDRATE KINASE PFKB DOMAIN-CONTAINING PROTEIN"/>
    <property type="match status" value="1"/>
</dbReference>
<evidence type="ECO:0000313" key="8">
    <source>
        <dbReference type="EMBL" id="OCH97783.1"/>
    </source>
</evidence>
<comment type="catalytic activity">
    <reaction evidence="6">
        <text>D-ribose 5-phosphate + uracil = psi-UMP + H2O</text>
        <dbReference type="Rhea" id="RHEA:18337"/>
        <dbReference type="ChEBI" id="CHEBI:15377"/>
        <dbReference type="ChEBI" id="CHEBI:17568"/>
        <dbReference type="ChEBI" id="CHEBI:58380"/>
        <dbReference type="ChEBI" id="CHEBI:78346"/>
        <dbReference type="EC" id="4.2.1.70"/>
    </reaction>
</comment>
<evidence type="ECO:0000256" key="3">
    <source>
        <dbReference type="ARBA" id="ARBA00023211"/>
    </source>
</evidence>
<protein>
    <recommendedName>
        <fullName evidence="6">Pseudouridine-5'-phosphate glycosidase</fullName>
        <shortName evidence="6">PsiMP glycosidase</shortName>
        <ecNumber evidence="6">4.2.1.70</ecNumber>
    </recommendedName>
</protein>
<dbReference type="InterPro" id="IPR022830">
    <property type="entry name" value="Indigdn_synthA-like"/>
</dbReference>
<dbReference type="PANTHER" id="PTHR42909">
    <property type="entry name" value="ZGC:136858"/>
    <property type="match status" value="1"/>
</dbReference>
<dbReference type="EC" id="4.2.1.70" evidence="6"/>
<comment type="similarity">
    <text evidence="6">Belongs to the pseudouridine-5'-phosphate glycosidase family.</text>
</comment>
<dbReference type="HAMAP" id="MF_01876">
    <property type="entry name" value="PsiMP_glycosidase"/>
    <property type="match status" value="1"/>
</dbReference>
<dbReference type="GO" id="GO:0016798">
    <property type="term" value="F:hydrolase activity, acting on glycosyl bonds"/>
    <property type="evidence" value="ECO:0007669"/>
    <property type="project" value="UniProtKB-KW"/>
</dbReference>
<organism evidence="7 9">
    <name type="scientific">Legionella jamestowniensis</name>
    <dbReference type="NCBI Taxonomy" id="455"/>
    <lineage>
        <taxon>Bacteria</taxon>
        <taxon>Pseudomonadati</taxon>
        <taxon>Pseudomonadota</taxon>
        <taxon>Gammaproteobacteria</taxon>
        <taxon>Legionellales</taxon>
        <taxon>Legionellaceae</taxon>
        <taxon>Legionella</taxon>
    </lineage>
</organism>
<evidence type="ECO:0000256" key="4">
    <source>
        <dbReference type="ARBA" id="ARBA00023239"/>
    </source>
</evidence>
<evidence type="ECO:0000313" key="7">
    <source>
        <dbReference type="EMBL" id="KTD12134.1"/>
    </source>
</evidence>
<feature type="binding site" evidence="6">
    <location>
        <begin position="141"/>
        <end position="143"/>
    </location>
    <ligand>
        <name>substrate</name>
    </ligand>
</feature>
<dbReference type="RefSeq" id="WP_058448424.1">
    <property type="nucleotide sequence ID" value="NZ_CAAAJF010000022.1"/>
</dbReference>
<dbReference type="InterPro" id="IPR007342">
    <property type="entry name" value="PsuG"/>
</dbReference>
<comment type="subunit">
    <text evidence="6">Homotrimer.</text>
</comment>
<evidence type="ECO:0000313" key="10">
    <source>
        <dbReference type="Proteomes" id="UP000093336"/>
    </source>
</evidence>
<dbReference type="Proteomes" id="UP000054715">
    <property type="component" value="Unassembled WGS sequence"/>
</dbReference>
<dbReference type="Pfam" id="PF04227">
    <property type="entry name" value="Indigoidine_A"/>
    <property type="match status" value="1"/>
</dbReference>
<dbReference type="SUPFAM" id="SSF110581">
    <property type="entry name" value="Indigoidine synthase A-like"/>
    <property type="match status" value="1"/>
</dbReference>
<keyword evidence="1 6" id="KW-0479">Metal-binding</keyword>
<evidence type="ECO:0000313" key="9">
    <source>
        <dbReference type="Proteomes" id="UP000054715"/>
    </source>
</evidence>
<gene>
    <name evidence="6" type="primary">psuG</name>
    <name evidence="8" type="ORF">A8135_13525</name>
    <name evidence="7" type="ORF">Ljam_0350</name>
</gene>